<proteinExistence type="predicted"/>
<dbReference type="AlphaFoldDB" id="A0A1G5SK57"/>
<protein>
    <submittedName>
        <fullName evidence="1">Uncharacterized protein</fullName>
    </submittedName>
</protein>
<dbReference type="EMBL" id="FMWO01000094">
    <property type="protein sequence ID" value="SCZ86921.1"/>
    <property type="molecule type" value="Genomic_DNA"/>
</dbReference>
<evidence type="ECO:0000313" key="2">
    <source>
        <dbReference type="Proteomes" id="UP000198729"/>
    </source>
</evidence>
<name>A0A1G5SK57_9PROT</name>
<organism evidence="1 2">
    <name type="scientific">Nitrosomonas mobilis</name>
    <dbReference type="NCBI Taxonomy" id="51642"/>
    <lineage>
        <taxon>Bacteria</taxon>
        <taxon>Pseudomonadati</taxon>
        <taxon>Pseudomonadota</taxon>
        <taxon>Betaproteobacteria</taxon>
        <taxon>Nitrosomonadales</taxon>
        <taxon>Nitrosomonadaceae</taxon>
        <taxon>Nitrosomonas</taxon>
    </lineage>
</organism>
<accession>A0A1G5SK57</accession>
<dbReference type="STRING" id="51642.NSMM_820016"/>
<gene>
    <name evidence="1" type="ORF">NSMM_820016</name>
</gene>
<reference evidence="1 2" key="1">
    <citation type="submission" date="2016-10" db="EMBL/GenBank/DDBJ databases">
        <authorList>
            <person name="de Groot N.N."/>
        </authorList>
    </citation>
    <scope>NUCLEOTIDE SEQUENCE [LARGE SCALE GENOMIC DNA]</scope>
    <source>
        <strain evidence="1">1</strain>
    </source>
</reference>
<sequence>MFWKIHSIYRHLCALTHTLGFFMYHAHWNDLFNHFNVQQNIDNVQQNLS</sequence>
<evidence type="ECO:0000313" key="1">
    <source>
        <dbReference type="EMBL" id="SCZ86921.1"/>
    </source>
</evidence>
<dbReference type="Proteomes" id="UP000198729">
    <property type="component" value="Unassembled WGS sequence"/>
</dbReference>
<keyword evidence="2" id="KW-1185">Reference proteome</keyword>